<reference evidence="2" key="1">
    <citation type="journal article" date="2023" name="Front. Microbiol.">
        <title>Ralstonia chuxiongensis sp. nov., Ralstonia mojiangensis sp. nov., and Ralstonia soli sp. nov., isolated from tobacco fields, are three novel species in the family Burkholderiaceae.</title>
        <authorList>
            <person name="Lu C.H."/>
            <person name="Zhang Y.Y."/>
            <person name="Jiang N."/>
            <person name="Chen W."/>
            <person name="Shao X."/>
            <person name="Zhao Z.M."/>
            <person name="Lu W.L."/>
            <person name="Hu X."/>
            <person name="Xi Y.X."/>
            <person name="Zou S.Y."/>
            <person name="Wei Q.J."/>
            <person name="Lin Z.L."/>
            <person name="Gong L."/>
            <person name="Gai X.T."/>
            <person name="Zhang L.Q."/>
            <person name="Li J.Y."/>
            <person name="Jin Y."/>
            <person name="Xia Z.Y."/>
        </authorList>
    </citation>
    <scope>NUCLEOTIDE SEQUENCE [LARGE SCALE GENOMIC DNA]</scope>
    <source>
        <strain evidence="2">21YRMH01-3</strain>
    </source>
</reference>
<evidence type="ECO:0000313" key="1">
    <source>
        <dbReference type="EMBL" id="MCP1173772.1"/>
    </source>
</evidence>
<dbReference type="SUPFAM" id="SSF47413">
    <property type="entry name" value="lambda repressor-like DNA-binding domains"/>
    <property type="match status" value="1"/>
</dbReference>
<organism evidence="1 2">
    <name type="scientific">Ralstonia chuxiongensis</name>
    <dbReference type="NCBI Taxonomy" id="2957504"/>
    <lineage>
        <taxon>Bacteria</taxon>
        <taxon>Pseudomonadati</taxon>
        <taxon>Pseudomonadota</taxon>
        <taxon>Betaproteobacteria</taxon>
        <taxon>Burkholderiales</taxon>
        <taxon>Burkholderiaceae</taxon>
        <taxon>Ralstonia</taxon>
    </lineage>
</organism>
<dbReference type="EMBL" id="JAMYWC010000004">
    <property type="protein sequence ID" value="MCP1173772.1"/>
    <property type="molecule type" value="Genomic_DNA"/>
</dbReference>
<proteinExistence type="predicted"/>
<protein>
    <submittedName>
        <fullName evidence="1">Uncharacterized protein</fullName>
    </submittedName>
</protein>
<evidence type="ECO:0000313" key="2">
    <source>
        <dbReference type="Proteomes" id="UP001162793"/>
    </source>
</evidence>
<gene>
    <name evidence="1" type="ORF">NKG59_15530</name>
</gene>
<dbReference type="InterPro" id="IPR010982">
    <property type="entry name" value="Lambda_DNA-bd_dom_sf"/>
</dbReference>
<dbReference type="GO" id="GO:0003677">
    <property type="term" value="F:DNA binding"/>
    <property type="evidence" value="ECO:0007669"/>
    <property type="project" value="InterPro"/>
</dbReference>
<dbReference type="AlphaFoldDB" id="A0AA41WWK9"/>
<keyword evidence="2" id="KW-1185">Reference proteome</keyword>
<name>A0AA41WWK9_9RALS</name>
<accession>A0AA41WWK9</accession>
<sequence length="131" mass="15039">MEHKEQMRGAQREMPFFSAVGEPEMVSAQLIARLRNESDATVLCWAKRRVRYSISDAAAKLGMPKSHLSNILSGKKYLPFDFRIKFQALCGNWAIRQYEDAVCGFRSEVETPEQRRIRELEAQLEAMRSAA</sequence>
<dbReference type="Proteomes" id="UP001162793">
    <property type="component" value="Unassembled WGS sequence"/>
</dbReference>
<comment type="caution">
    <text evidence="1">The sequence shown here is derived from an EMBL/GenBank/DDBJ whole genome shotgun (WGS) entry which is preliminary data.</text>
</comment>
<dbReference type="RefSeq" id="WP_253538453.1">
    <property type="nucleotide sequence ID" value="NZ_JAMYWC010000004.1"/>
</dbReference>